<evidence type="ECO:0000256" key="1">
    <source>
        <dbReference type="SAM" id="MobiDB-lite"/>
    </source>
</evidence>
<sequence length="199" mass="21022">MLSRPDSNPTPPPPPSRGPRPSLQRIAATLQLGGWIGFWVQLALGLAAILLLLIAVPGLAGQGAAQGVSIGIFWATCGVIVAAFNTVLSFRYTRIAKGLIHKTSEPQPRKIETIQLLRMGIYAGMIGVVLTLIGSGVAVYVLVSKAVSQPAGVAITDPTKIVRPLDVFVVVANLAGISANFMGMVISLWLYDRIDRPSS</sequence>
<protein>
    <submittedName>
        <fullName evidence="3">DUF3611 family protein</fullName>
    </submittedName>
</protein>
<evidence type="ECO:0000256" key="2">
    <source>
        <dbReference type="SAM" id="Phobius"/>
    </source>
</evidence>
<name>A0ABW7C6S7_9CYAN</name>
<keyword evidence="2" id="KW-0812">Transmembrane</keyword>
<dbReference type="PANTHER" id="PTHR34548:SF2">
    <property type="entry name" value="PROTEIN TIC 21, CHLOROPLASTIC"/>
    <property type="match status" value="1"/>
</dbReference>
<evidence type="ECO:0000313" key="3">
    <source>
        <dbReference type="EMBL" id="MFG3816847.1"/>
    </source>
</evidence>
<dbReference type="EMBL" id="JAZAQF010000022">
    <property type="protein sequence ID" value="MFG3816847.1"/>
    <property type="molecule type" value="Genomic_DNA"/>
</dbReference>
<dbReference type="InterPro" id="IPR022051">
    <property type="entry name" value="DUF3611"/>
</dbReference>
<dbReference type="Proteomes" id="UP001604335">
    <property type="component" value="Unassembled WGS sequence"/>
</dbReference>
<evidence type="ECO:0000313" key="4">
    <source>
        <dbReference type="Proteomes" id="UP001604335"/>
    </source>
</evidence>
<keyword evidence="4" id="KW-1185">Reference proteome</keyword>
<dbReference type="RefSeq" id="WP_393010891.1">
    <property type="nucleotide sequence ID" value="NZ_JAZAQF010000022.1"/>
</dbReference>
<comment type="caution">
    <text evidence="3">The sequence shown here is derived from an EMBL/GenBank/DDBJ whole genome shotgun (WGS) entry which is preliminary data.</text>
</comment>
<keyword evidence="2" id="KW-0472">Membrane</keyword>
<accession>A0ABW7C6S7</accession>
<dbReference type="PANTHER" id="PTHR34548">
    <property type="entry name" value="PROTEIN TIC 21, CHLOROPLASTIC"/>
    <property type="match status" value="1"/>
</dbReference>
<feature type="transmembrane region" description="Helical" evidence="2">
    <location>
        <begin position="32"/>
        <end position="56"/>
    </location>
</feature>
<feature type="transmembrane region" description="Helical" evidence="2">
    <location>
        <begin position="119"/>
        <end position="143"/>
    </location>
</feature>
<feature type="transmembrane region" description="Helical" evidence="2">
    <location>
        <begin position="167"/>
        <end position="191"/>
    </location>
</feature>
<feature type="compositionally biased region" description="Pro residues" evidence="1">
    <location>
        <begin position="8"/>
        <end position="18"/>
    </location>
</feature>
<gene>
    <name evidence="3" type="ORF">VPK24_04290</name>
</gene>
<reference evidence="4" key="1">
    <citation type="journal article" date="2024" name="Algal Res.">
        <title>Biochemical, toxicological and genomic investigation of a high-biomass producing Limnothrix strain isolated from Italian shallow drinking water reservoir.</title>
        <authorList>
            <person name="Simonazzi M."/>
            <person name="Shishido T.K."/>
            <person name="Delbaje E."/>
            <person name="Wahlsten M."/>
            <person name="Fewer D.P."/>
            <person name="Sivonen K."/>
            <person name="Pezzolesi L."/>
            <person name="Pistocchi R."/>
        </authorList>
    </citation>
    <scope>NUCLEOTIDE SEQUENCE [LARGE SCALE GENOMIC DNA]</scope>
    <source>
        <strain evidence="4">LRLZ20PSL1</strain>
    </source>
</reference>
<organism evidence="3 4">
    <name type="scientific">Limnothrix redekei LRLZ20PSL1</name>
    <dbReference type="NCBI Taxonomy" id="3112953"/>
    <lineage>
        <taxon>Bacteria</taxon>
        <taxon>Bacillati</taxon>
        <taxon>Cyanobacteriota</taxon>
        <taxon>Cyanophyceae</taxon>
        <taxon>Pseudanabaenales</taxon>
        <taxon>Pseudanabaenaceae</taxon>
        <taxon>Limnothrix</taxon>
    </lineage>
</organism>
<feature type="region of interest" description="Disordered" evidence="1">
    <location>
        <begin position="1"/>
        <end position="21"/>
    </location>
</feature>
<dbReference type="Pfam" id="PF12263">
    <property type="entry name" value="DUF3611"/>
    <property type="match status" value="1"/>
</dbReference>
<keyword evidence="2" id="KW-1133">Transmembrane helix</keyword>
<proteinExistence type="predicted"/>
<feature type="transmembrane region" description="Helical" evidence="2">
    <location>
        <begin position="68"/>
        <end position="88"/>
    </location>
</feature>